<dbReference type="EMBL" id="PEZY01000012">
    <property type="protein sequence ID" value="PIS05840.1"/>
    <property type="molecule type" value="Genomic_DNA"/>
</dbReference>
<evidence type="ECO:0000313" key="1">
    <source>
        <dbReference type="EMBL" id="PIS05840.1"/>
    </source>
</evidence>
<name>A0A2H0W5D1_9BACT</name>
<comment type="caution">
    <text evidence="1">The sequence shown here is derived from an EMBL/GenBank/DDBJ whole genome shotgun (WGS) entry which is preliminary data.</text>
</comment>
<dbReference type="AlphaFoldDB" id="A0A2H0W5D1"/>
<organism evidence="1 2">
    <name type="scientific">Candidatus Buchananbacteria bacterium CG10_big_fil_rev_8_21_14_0_10_33_19</name>
    <dbReference type="NCBI Taxonomy" id="1974525"/>
    <lineage>
        <taxon>Bacteria</taxon>
        <taxon>Candidatus Buchananiibacteriota</taxon>
    </lineage>
</organism>
<dbReference type="Proteomes" id="UP000229056">
    <property type="component" value="Unassembled WGS sequence"/>
</dbReference>
<evidence type="ECO:0008006" key="3">
    <source>
        <dbReference type="Google" id="ProtNLM"/>
    </source>
</evidence>
<proteinExistence type="predicted"/>
<dbReference type="GO" id="GO:0005975">
    <property type="term" value="P:carbohydrate metabolic process"/>
    <property type="evidence" value="ECO:0007669"/>
    <property type="project" value="InterPro"/>
</dbReference>
<dbReference type="GO" id="GO:0008270">
    <property type="term" value="F:zinc ion binding"/>
    <property type="evidence" value="ECO:0007669"/>
    <property type="project" value="InterPro"/>
</dbReference>
<dbReference type="Gene3D" id="3.20.20.70">
    <property type="entry name" value="Aldolase class I"/>
    <property type="match status" value="1"/>
</dbReference>
<accession>A0A2H0W5D1</accession>
<reference evidence="2" key="1">
    <citation type="submission" date="2017-09" db="EMBL/GenBank/DDBJ databases">
        <title>Depth-based differentiation of microbial function through sediment-hosted aquifers and enrichment of novel symbionts in the deep terrestrial subsurface.</title>
        <authorList>
            <person name="Probst A.J."/>
            <person name="Ladd B."/>
            <person name="Jarett J.K."/>
            <person name="Geller-Mcgrath D.E."/>
            <person name="Sieber C.M.K."/>
            <person name="Emerson J.B."/>
            <person name="Anantharaman K."/>
            <person name="Thomas B.C."/>
            <person name="Malmstrom R."/>
            <person name="Stieglmeier M."/>
            <person name="Klingl A."/>
            <person name="Woyke T."/>
            <person name="Ryan C.M."/>
            <person name="Banfield J.F."/>
        </authorList>
    </citation>
    <scope>NUCLEOTIDE SEQUENCE [LARGE SCALE GENOMIC DNA]</scope>
</reference>
<dbReference type="GO" id="GO:0016832">
    <property type="term" value="F:aldehyde-lyase activity"/>
    <property type="evidence" value="ECO:0007669"/>
    <property type="project" value="InterPro"/>
</dbReference>
<sequence length="336" mass="38705">MNDNQIELGFGPMSSESIEAVYRYSNYNRRRLMLIASKNQIDHSGGYVNNWTTDQYAAYISKMKELYPQAEVLVCRDHCGPGFNGNDDLSDVYKTIDADIKNNFDLIHIDFCHIKGDKDHQLSESKKVIEYCKKLNPKIKLEVGTDENLGINYSINNLDEIEKEVDYFTEFCQPDFFVVQTGTLIKEVNQVGNFNQEFITDASKILQNRNIKLKEHNADYLSEDEINKRIGIVGAMNIAPQLGVVQTMTVLNKCLIYGIDFTDYANEVYNGKKWSKWLNTNTPENKFLCIAIAGHYHFASSTYQRLIEQLNKQEDIVETIINNLTEIINHYAKTRE</sequence>
<evidence type="ECO:0000313" key="2">
    <source>
        <dbReference type="Proteomes" id="UP000229056"/>
    </source>
</evidence>
<gene>
    <name evidence="1" type="ORF">COT80_03680</name>
</gene>
<dbReference type="InterPro" id="IPR013785">
    <property type="entry name" value="Aldolase_TIM"/>
</dbReference>
<protein>
    <recommendedName>
        <fullName evidence="3">Tagatose-6-phosphate kinase</fullName>
    </recommendedName>
</protein>
<dbReference type="SUPFAM" id="SSF51569">
    <property type="entry name" value="Aldolase"/>
    <property type="match status" value="1"/>
</dbReference>